<gene>
    <name evidence="3" type="primary">pimB_3</name>
    <name evidence="3" type="ORF">SV7mr_34290</name>
</gene>
<organism evidence="3 4">
    <name type="scientific">Stieleria bergensis</name>
    <dbReference type="NCBI Taxonomy" id="2528025"/>
    <lineage>
        <taxon>Bacteria</taxon>
        <taxon>Pseudomonadati</taxon>
        <taxon>Planctomycetota</taxon>
        <taxon>Planctomycetia</taxon>
        <taxon>Pirellulales</taxon>
        <taxon>Pirellulaceae</taxon>
        <taxon>Stieleria</taxon>
    </lineage>
</organism>
<dbReference type="Proteomes" id="UP000315003">
    <property type="component" value="Chromosome"/>
</dbReference>
<feature type="domain" description="Glycosyl transferase family 1" evidence="1">
    <location>
        <begin position="200"/>
        <end position="367"/>
    </location>
</feature>
<dbReference type="Pfam" id="PF00534">
    <property type="entry name" value="Glycos_transf_1"/>
    <property type="match status" value="1"/>
</dbReference>
<dbReference type="SUPFAM" id="SSF53756">
    <property type="entry name" value="UDP-Glycosyltransferase/glycogen phosphorylase"/>
    <property type="match status" value="1"/>
</dbReference>
<dbReference type="AlphaFoldDB" id="A0A517SXN0"/>
<name>A0A517SXN0_9BACT</name>
<feature type="domain" description="Glycosyltransferase subfamily 4-like N-terminal" evidence="2">
    <location>
        <begin position="19"/>
        <end position="187"/>
    </location>
</feature>
<dbReference type="InterPro" id="IPR001296">
    <property type="entry name" value="Glyco_trans_1"/>
</dbReference>
<dbReference type="EMBL" id="CP036272">
    <property type="protein sequence ID" value="QDT60900.1"/>
    <property type="molecule type" value="Genomic_DNA"/>
</dbReference>
<keyword evidence="3" id="KW-0808">Transferase</keyword>
<dbReference type="Gene3D" id="3.40.50.2000">
    <property type="entry name" value="Glycogen Phosphorylase B"/>
    <property type="match status" value="2"/>
</dbReference>
<sequence>MTCNNKLLLLSEIFPPAVGGSGRWLSQLYERLPGEKLVFTDMVESCNDPEYVNRIPFDLLETGGFSPKGIGNYFRILRLLRRATRDVNPSHCQAARVVPEGWVLYLWNRFFGGPSYDVFAHGEEVNLEAVSEGGVMSSRQHRMMARRVFKNAERVIANSTNTASILRQQWRVPGEKVVVLNPAIDTSMYRPADDLAAVRRRLGWENRFVLLTVGRLQRRKGQDHVIEAVDELASQIPNLLYVVAGGGEEYGRLQTLVANRGLGKFVHFAQGLSDESLIEYYQGSDVFVLANRNVGADIEGFGIVLLEAAGCAKPTITGCTGGTKEAIEEGVTGMIVDGARPTEIAKAVVKLYETPDLRARMGLKGRRRVLDSFDWSTVVASLDFD</sequence>
<dbReference type="InterPro" id="IPR050194">
    <property type="entry name" value="Glycosyltransferase_grp1"/>
</dbReference>
<accession>A0A517SXN0</accession>
<proteinExistence type="predicted"/>
<evidence type="ECO:0000259" key="1">
    <source>
        <dbReference type="Pfam" id="PF00534"/>
    </source>
</evidence>
<dbReference type="InterPro" id="IPR028098">
    <property type="entry name" value="Glyco_trans_4-like_N"/>
</dbReference>
<evidence type="ECO:0000313" key="3">
    <source>
        <dbReference type="EMBL" id="QDT60900.1"/>
    </source>
</evidence>
<keyword evidence="4" id="KW-1185">Reference proteome</keyword>
<dbReference type="Pfam" id="PF13439">
    <property type="entry name" value="Glyco_transf_4"/>
    <property type="match status" value="1"/>
</dbReference>
<dbReference type="PANTHER" id="PTHR45947:SF3">
    <property type="entry name" value="SULFOQUINOVOSYL TRANSFERASE SQD2"/>
    <property type="match status" value="1"/>
</dbReference>
<keyword evidence="3" id="KW-0328">Glycosyltransferase</keyword>
<reference evidence="3 4" key="1">
    <citation type="submission" date="2019-02" db="EMBL/GenBank/DDBJ databases">
        <title>Deep-cultivation of Planctomycetes and their phenomic and genomic characterization uncovers novel biology.</title>
        <authorList>
            <person name="Wiegand S."/>
            <person name="Jogler M."/>
            <person name="Boedeker C."/>
            <person name="Pinto D."/>
            <person name="Vollmers J."/>
            <person name="Rivas-Marin E."/>
            <person name="Kohn T."/>
            <person name="Peeters S.H."/>
            <person name="Heuer A."/>
            <person name="Rast P."/>
            <person name="Oberbeckmann S."/>
            <person name="Bunk B."/>
            <person name="Jeske O."/>
            <person name="Meyerdierks A."/>
            <person name="Storesund J.E."/>
            <person name="Kallscheuer N."/>
            <person name="Luecker S."/>
            <person name="Lage O.M."/>
            <person name="Pohl T."/>
            <person name="Merkel B.J."/>
            <person name="Hornburger P."/>
            <person name="Mueller R.-W."/>
            <person name="Bruemmer F."/>
            <person name="Labrenz M."/>
            <person name="Spormann A.M."/>
            <person name="Op den Camp H."/>
            <person name="Overmann J."/>
            <person name="Amann R."/>
            <person name="Jetten M.S.M."/>
            <person name="Mascher T."/>
            <person name="Medema M.H."/>
            <person name="Devos D.P."/>
            <person name="Kaster A.-K."/>
            <person name="Ovreas L."/>
            <person name="Rohde M."/>
            <person name="Galperin M.Y."/>
            <person name="Jogler C."/>
        </authorList>
    </citation>
    <scope>NUCLEOTIDE SEQUENCE [LARGE SCALE GENOMIC DNA]</scope>
    <source>
        <strain evidence="3 4">SV_7m_r</strain>
    </source>
</reference>
<dbReference type="PANTHER" id="PTHR45947">
    <property type="entry name" value="SULFOQUINOVOSYL TRANSFERASE SQD2"/>
    <property type="match status" value="1"/>
</dbReference>
<dbReference type="CDD" id="cd03801">
    <property type="entry name" value="GT4_PimA-like"/>
    <property type="match status" value="1"/>
</dbReference>
<evidence type="ECO:0000259" key="2">
    <source>
        <dbReference type="Pfam" id="PF13439"/>
    </source>
</evidence>
<evidence type="ECO:0000313" key="4">
    <source>
        <dbReference type="Proteomes" id="UP000315003"/>
    </source>
</evidence>
<dbReference type="GO" id="GO:0016758">
    <property type="term" value="F:hexosyltransferase activity"/>
    <property type="evidence" value="ECO:0007669"/>
    <property type="project" value="TreeGrafter"/>
</dbReference>
<protein>
    <submittedName>
        <fullName evidence="3">GDP-mannose-dependent alpha-(1-6)-phosphatidylinositol monomannoside mannosyltransferase</fullName>
    </submittedName>
</protein>